<accession>A0A388KD83</accession>
<dbReference type="PRINTS" id="PR00019">
    <property type="entry name" value="LEURICHRPT"/>
</dbReference>
<organism evidence="3 4">
    <name type="scientific">Chara braunii</name>
    <name type="common">Braun's stonewort</name>
    <dbReference type="NCBI Taxonomy" id="69332"/>
    <lineage>
        <taxon>Eukaryota</taxon>
        <taxon>Viridiplantae</taxon>
        <taxon>Streptophyta</taxon>
        <taxon>Charophyceae</taxon>
        <taxon>Charales</taxon>
        <taxon>Characeae</taxon>
        <taxon>Chara</taxon>
    </lineage>
</organism>
<dbReference type="GO" id="GO:0016020">
    <property type="term" value="C:membrane"/>
    <property type="evidence" value="ECO:0007669"/>
    <property type="project" value="UniProtKB-SubCell"/>
</dbReference>
<name>A0A388KD83_CHABU</name>
<dbReference type="InterPro" id="IPR001611">
    <property type="entry name" value="Leu-rich_rpt"/>
</dbReference>
<dbReference type="EMBL" id="BFEA01000094">
    <property type="protein sequence ID" value="GBG67991.1"/>
    <property type="molecule type" value="Genomic_DNA"/>
</dbReference>
<proteinExistence type="predicted"/>
<keyword evidence="4" id="KW-1185">Reference proteome</keyword>
<dbReference type="PANTHER" id="PTHR48053:SF71">
    <property type="entry name" value="LEUCINE RICH REPEAT FAMILY PROTEIN, EXPRESSED"/>
    <property type="match status" value="1"/>
</dbReference>
<sequence length="251" mass="27379">MDASQYNVRAVLEQQEGEKLRPVEYMSKKMSSKKSLEGKGLKCEFPSNTLSKLTTIRQILLKSNQFFGTVNWTELSKLQSLTDLDLSRNNLSGSISCELASRSLEHLGLGHNKFTGEIPFCYLENPGLYSFSIEYNSLVGSLPAKLSPQLVLQQFIINDNQIGGTISPDFGNLTSLTIFSIGNNKISGTIPDTLFKESLWILNLAGNNITGSIPSTVGAAVNLEVLDISSNRIGGPLSSSVLSLAKLRELM</sequence>
<protein>
    <recommendedName>
        <fullName evidence="5">Leucine-rich repeat-containing N-terminal plant-type domain-containing protein</fullName>
    </recommendedName>
</protein>
<dbReference type="STRING" id="69332.A0A388KD83"/>
<reference evidence="3 4" key="1">
    <citation type="journal article" date="2018" name="Cell">
        <title>The Chara Genome: Secondary Complexity and Implications for Plant Terrestrialization.</title>
        <authorList>
            <person name="Nishiyama T."/>
            <person name="Sakayama H."/>
            <person name="Vries J.D."/>
            <person name="Buschmann H."/>
            <person name="Saint-Marcoux D."/>
            <person name="Ullrich K.K."/>
            <person name="Haas F.B."/>
            <person name="Vanderstraeten L."/>
            <person name="Becker D."/>
            <person name="Lang D."/>
            <person name="Vosolsobe S."/>
            <person name="Rombauts S."/>
            <person name="Wilhelmsson P.K.I."/>
            <person name="Janitza P."/>
            <person name="Kern R."/>
            <person name="Heyl A."/>
            <person name="Rumpler F."/>
            <person name="Villalobos L.I.A.C."/>
            <person name="Clay J.M."/>
            <person name="Skokan R."/>
            <person name="Toyoda A."/>
            <person name="Suzuki Y."/>
            <person name="Kagoshima H."/>
            <person name="Schijlen E."/>
            <person name="Tajeshwar N."/>
            <person name="Catarino B."/>
            <person name="Hetherington A.J."/>
            <person name="Saltykova A."/>
            <person name="Bonnot C."/>
            <person name="Breuninger H."/>
            <person name="Symeonidi A."/>
            <person name="Radhakrishnan G.V."/>
            <person name="Van Nieuwerburgh F."/>
            <person name="Deforce D."/>
            <person name="Chang C."/>
            <person name="Karol K.G."/>
            <person name="Hedrich R."/>
            <person name="Ulvskov P."/>
            <person name="Glockner G."/>
            <person name="Delwiche C.F."/>
            <person name="Petrasek J."/>
            <person name="Van de Peer Y."/>
            <person name="Friml J."/>
            <person name="Beilby M."/>
            <person name="Dolan L."/>
            <person name="Kohara Y."/>
            <person name="Sugano S."/>
            <person name="Fujiyama A."/>
            <person name="Delaux P.-M."/>
            <person name="Quint M."/>
            <person name="TheiBen G."/>
            <person name="Hagemann M."/>
            <person name="Harholt J."/>
            <person name="Dunand C."/>
            <person name="Zachgo S."/>
            <person name="Langdale J."/>
            <person name="Maumus F."/>
            <person name="Straeten D.V.D."/>
            <person name="Gould S.B."/>
            <person name="Rensing S.A."/>
        </authorList>
    </citation>
    <scope>NUCLEOTIDE SEQUENCE [LARGE SCALE GENOMIC DNA]</scope>
    <source>
        <strain evidence="3 4">S276</strain>
    </source>
</reference>
<dbReference type="AlphaFoldDB" id="A0A388KD83"/>
<dbReference type="PANTHER" id="PTHR48053">
    <property type="entry name" value="LEUCINE RICH REPEAT FAMILY PROTEIN, EXPRESSED"/>
    <property type="match status" value="1"/>
</dbReference>
<evidence type="ECO:0000313" key="3">
    <source>
        <dbReference type="EMBL" id="GBG67991.1"/>
    </source>
</evidence>
<evidence type="ECO:0000256" key="2">
    <source>
        <dbReference type="ARBA" id="ARBA00022729"/>
    </source>
</evidence>
<dbReference type="OMA" id="EEMWKSM"/>
<evidence type="ECO:0008006" key="5">
    <source>
        <dbReference type="Google" id="ProtNLM"/>
    </source>
</evidence>
<dbReference type="InterPro" id="IPR051716">
    <property type="entry name" value="Plant_RL_S/T_kinase"/>
</dbReference>
<comment type="caution">
    <text evidence="3">The sequence shown here is derived from an EMBL/GenBank/DDBJ whole genome shotgun (WGS) entry which is preliminary data.</text>
</comment>
<dbReference type="OrthoDB" id="2105857at2759"/>
<dbReference type="Gramene" id="GBG67991">
    <property type="protein sequence ID" value="GBG67991"/>
    <property type="gene ID" value="CBR_g1110"/>
</dbReference>
<dbReference type="Pfam" id="PF00560">
    <property type="entry name" value="LRR_1"/>
    <property type="match status" value="6"/>
</dbReference>
<keyword evidence="2" id="KW-0732">Signal</keyword>
<evidence type="ECO:0000313" key="4">
    <source>
        <dbReference type="Proteomes" id="UP000265515"/>
    </source>
</evidence>
<dbReference type="Proteomes" id="UP000265515">
    <property type="component" value="Unassembled WGS sequence"/>
</dbReference>
<comment type="subcellular location">
    <subcellularLocation>
        <location evidence="1">Membrane</location>
        <topology evidence="1">Single-pass membrane protein</topology>
    </subcellularLocation>
</comment>
<gene>
    <name evidence="3" type="ORF">CBR_g1110</name>
</gene>
<dbReference type="SUPFAM" id="SSF52058">
    <property type="entry name" value="L domain-like"/>
    <property type="match status" value="1"/>
</dbReference>
<evidence type="ECO:0000256" key="1">
    <source>
        <dbReference type="ARBA" id="ARBA00004167"/>
    </source>
</evidence>
<dbReference type="InterPro" id="IPR032675">
    <property type="entry name" value="LRR_dom_sf"/>
</dbReference>
<dbReference type="Gene3D" id="3.80.10.10">
    <property type="entry name" value="Ribonuclease Inhibitor"/>
    <property type="match status" value="1"/>
</dbReference>